<feature type="transmembrane region" description="Helical" evidence="1">
    <location>
        <begin position="306"/>
        <end position="324"/>
    </location>
</feature>
<feature type="transmembrane region" description="Helical" evidence="1">
    <location>
        <begin position="110"/>
        <end position="131"/>
    </location>
</feature>
<keyword evidence="3" id="KW-1185">Reference proteome</keyword>
<dbReference type="KEGG" id="uli:ETAA1_50570"/>
<feature type="transmembrane region" description="Helical" evidence="1">
    <location>
        <begin position="424"/>
        <end position="447"/>
    </location>
</feature>
<evidence type="ECO:0000313" key="2">
    <source>
        <dbReference type="EMBL" id="QDU23067.1"/>
    </source>
</evidence>
<sequence>MTRPAALYAALVVGFLLVRAGLWAVTTAGEYRLYRDYADAARTTGVAELYRTRTVEYPHLAVLFGVAPGWLADRLPGWAPLLVQTRYYKTLPPYTEESAAAREAGDRYEVALGLVLFGVDAASLALVWLVARRVYPDDSTAARVGRLALYVLLTASVGAILFDRQDPVVAFVALLAVWALTACRPRLGYAVLVLGAAYKLVPVLLLPAWVFAAAAARPGRFWRSVVLEALIAGAMLAAWPALTYLFGGGERGFQYLTYHSARGLQLEAPIAWPVFLLDPGAHVGAGYGSFNVTGALAARGAELAKWLMVLSVPLTVVLMARGFWRASHTRPTTAALVPHVVAASLLVWFAFITANKVGSPQYLHWVMPLVPLLPLRSRAERWWAALVLLAGGLTTLIFPCFYRWTYGDDLPTVPATWAGPIPATLFLLAARSVTLVSTTAWLGWLVWSRPHVPSAPEALP</sequence>
<keyword evidence="1" id="KW-0812">Transmembrane</keyword>
<keyword evidence="1" id="KW-0472">Membrane</keyword>
<evidence type="ECO:0008006" key="4">
    <source>
        <dbReference type="Google" id="ProtNLM"/>
    </source>
</evidence>
<evidence type="ECO:0000256" key="1">
    <source>
        <dbReference type="SAM" id="Phobius"/>
    </source>
</evidence>
<dbReference type="EMBL" id="CP036273">
    <property type="protein sequence ID" value="QDU23067.1"/>
    <property type="molecule type" value="Genomic_DNA"/>
</dbReference>
<dbReference type="AlphaFoldDB" id="A0A517XZX8"/>
<dbReference type="RefSeq" id="WP_145243170.1">
    <property type="nucleotide sequence ID" value="NZ_CP036273.1"/>
</dbReference>
<feature type="transmembrane region" description="Helical" evidence="1">
    <location>
        <begin position="190"/>
        <end position="215"/>
    </location>
</feature>
<feature type="transmembrane region" description="Helical" evidence="1">
    <location>
        <begin position="221"/>
        <end position="246"/>
    </location>
</feature>
<feature type="transmembrane region" description="Helical" evidence="1">
    <location>
        <begin position="336"/>
        <end position="354"/>
    </location>
</feature>
<evidence type="ECO:0000313" key="3">
    <source>
        <dbReference type="Proteomes" id="UP000319576"/>
    </source>
</evidence>
<feature type="transmembrane region" description="Helical" evidence="1">
    <location>
        <begin position="168"/>
        <end position="183"/>
    </location>
</feature>
<keyword evidence="1" id="KW-1133">Transmembrane helix</keyword>
<proteinExistence type="predicted"/>
<feature type="transmembrane region" description="Helical" evidence="1">
    <location>
        <begin position="382"/>
        <end position="404"/>
    </location>
</feature>
<name>A0A517XZX8_9BACT</name>
<organism evidence="2 3">
    <name type="scientific">Urbifossiella limnaea</name>
    <dbReference type="NCBI Taxonomy" id="2528023"/>
    <lineage>
        <taxon>Bacteria</taxon>
        <taxon>Pseudomonadati</taxon>
        <taxon>Planctomycetota</taxon>
        <taxon>Planctomycetia</taxon>
        <taxon>Gemmatales</taxon>
        <taxon>Gemmataceae</taxon>
        <taxon>Urbifossiella</taxon>
    </lineage>
</organism>
<dbReference type="OrthoDB" id="581198at2"/>
<dbReference type="Proteomes" id="UP000319576">
    <property type="component" value="Chromosome"/>
</dbReference>
<gene>
    <name evidence="2" type="ORF">ETAA1_50570</name>
</gene>
<feature type="transmembrane region" description="Helical" evidence="1">
    <location>
        <begin position="143"/>
        <end position="162"/>
    </location>
</feature>
<accession>A0A517XZX8</accession>
<protein>
    <recommendedName>
        <fullName evidence="4">DUF2029 domain-containing protein</fullName>
    </recommendedName>
</protein>
<reference evidence="2 3" key="1">
    <citation type="submission" date="2019-02" db="EMBL/GenBank/DDBJ databases">
        <title>Deep-cultivation of Planctomycetes and their phenomic and genomic characterization uncovers novel biology.</title>
        <authorList>
            <person name="Wiegand S."/>
            <person name="Jogler M."/>
            <person name="Boedeker C."/>
            <person name="Pinto D."/>
            <person name="Vollmers J."/>
            <person name="Rivas-Marin E."/>
            <person name="Kohn T."/>
            <person name="Peeters S.H."/>
            <person name="Heuer A."/>
            <person name="Rast P."/>
            <person name="Oberbeckmann S."/>
            <person name="Bunk B."/>
            <person name="Jeske O."/>
            <person name="Meyerdierks A."/>
            <person name="Storesund J.E."/>
            <person name="Kallscheuer N."/>
            <person name="Luecker S."/>
            <person name="Lage O.M."/>
            <person name="Pohl T."/>
            <person name="Merkel B.J."/>
            <person name="Hornburger P."/>
            <person name="Mueller R.-W."/>
            <person name="Bruemmer F."/>
            <person name="Labrenz M."/>
            <person name="Spormann A.M."/>
            <person name="Op den Camp H."/>
            <person name="Overmann J."/>
            <person name="Amann R."/>
            <person name="Jetten M.S.M."/>
            <person name="Mascher T."/>
            <person name="Medema M.H."/>
            <person name="Devos D.P."/>
            <person name="Kaster A.-K."/>
            <person name="Ovreas L."/>
            <person name="Rohde M."/>
            <person name="Galperin M.Y."/>
            <person name="Jogler C."/>
        </authorList>
    </citation>
    <scope>NUCLEOTIDE SEQUENCE [LARGE SCALE GENOMIC DNA]</scope>
    <source>
        <strain evidence="2 3">ETA_A1</strain>
    </source>
</reference>